<feature type="domain" description="EH" evidence="2">
    <location>
        <begin position="803"/>
        <end position="867"/>
    </location>
</feature>
<dbReference type="InterPro" id="IPR011992">
    <property type="entry name" value="EF-hand-dom_pair"/>
</dbReference>
<dbReference type="VEuPathDB" id="FungiDB:SOCG_02100"/>
<dbReference type="SUPFAM" id="SSF47473">
    <property type="entry name" value="EF-hand"/>
    <property type="match status" value="1"/>
</dbReference>
<evidence type="ECO:0000313" key="4">
    <source>
        <dbReference type="Proteomes" id="UP000016088"/>
    </source>
</evidence>
<evidence type="ECO:0000259" key="2">
    <source>
        <dbReference type="PROSITE" id="PS50031"/>
    </source>
</evidence>
<dbReference type="RefSeq" id="XP_013016048.1">
    <property type="nucleotide sequence ID" value="XM_013160594.1"/>
</dbReference>
<dbReference type="PROSITE" id="PS50031">
    <property type="entry name" value="EH"/>
    <property type="match status" value="1"/>
</dbReference>
<proteinExistence type="predicted"/>
<feature type="region of interest" description="Disordered" evidence="1">
    <location>
        <begin position="349"/>
        <end position="372"/>
    </location>
</feature>
<dbReference type="GeneID" id="25031078"/>
<dbReference type="AlphaFoldDB" id="S9Q3I5"/>
<dbReference type="Proteomes" id="UP000016088">
    <property type="component" value="Unassembled WGS sequence"/>
</dbReference>
<dbReference type="EMBL" id="KE503206">
    <property type="protein sequence ID" value="EPX74617.1"/>
    <property type="molecule type" value="Genomic_DNA"/>
</dbReference>
<dbReference type="HOGENOM" id="CLU_318359_0_0_1"/>
<gene>
    <name evidence="3" type="ORF">SOCG_02100</name>
</gene>
<dbReference type="eggNOG" id="KOG0998">
    <property type="taxonomic scope" value="Eukaryota"/>
</dbReference>
<dbReference type="OMA" id="RELWSRC"/>
<organism evidence="3 4">
    <name type="scientific">Schizosaccharomyces octosporus (strain yFS286)</name>
    <name type="common">Fission yeast</name>
    <name type="synonym">Octosporomyces octosporus</name>
    <dbReference type="NCBI Taxonomy" id="483514"/>
    <lineage>
        <taxon>Eukaryota</taxon>
        <taxon>Fungi</taxon>
        <taxon>Dikarya</taxon>
        <taxon>Ascomycota</taxon>
        <taxon>Taphrinomycotina</taxon>
        <taxon>Schizosaccharomycetes</taxon>
        <taxon>Schizosaccharomycetales</taxon>
        <taxon>Schizosaccharomycetaceae</taxon>
        <taxon>Schizosaccharomyces</taxon>
    </lineage>
</organism>
<dbReference type="OrthoDB" id="10045710at2759"/>
<dbReference type="InterPro" id="IPR000261">
    <property type="entry name" value="EH_dom"/>
</dbReference>
<name>S9Q3I5_SCHOY</name>
<evidence type="ECO:0000313" key="3">
    <source>
        <dbReference type="EMBL" id="EPX74617.1"/>
    </source>
</evidence>
<evidence type="ECO:0000256" key="1">
    <source>
        <dbReference type="SAM" id="MobiDB-lite"/>
    </source>
</evidence>
<dbReference type="SMART" id="SM00027">
    <property type="entry name" value="EH"/>
    <property type="match status" value="1"/>
</dbReference>
<reference evidence="3 4" key="1">
    <citation type="journal article" date="2011" name="Science">
        <title>Comparative functional genomics of the fission yeasts.</title>
        <authorList>
            <person name="Rhind N."/>
            <person name="Chen Z."/>
            <person name="Yassour M."/>
            <person name="Thompson D.A."/>
            <person name="Haas B.J."/>
            <person name="Habib N."/>
            <person name="Wapinski I."/>
            <person name="Roy S."/>
            <person name="Lin M.F."/>
            <person name="Heiman D.I."/>
            <person name="Young S.K."/>
            <person name="Furuya K."/>
            <person name="Guo Y."/>
            <person name="Pidoux A."/>
            <person name="Chen H.M."/>
            <person name="Robbertse B."/>
            <person name="Goldberg J.M."/>
            <person name="Aoki K."/>
            <person name="Bayne E.H."/>
            <person name="Berlin A.M."/>
            <person name="Desjardins C.A."/>
            <person name="Dobbs E."/>
            <person name="Dukaj L."/>
            <person name="Fan L."/>
            <person name="FitzGerald M.G."/>
            <person name="French C."/>
            <person name="Gujja S."/>
            <person name="Hansen K."/>
            <person name="Keifenheim D."/>
            <person name="Levin J.Z."/>
            <person name="Mosher R.A."/>
            <person name="Mueller C.A."/>
            <person name="Pfiffner J."/>
            <person name="Priest M."/>
            <person name="Russ C."/>
            <person name="Smialowska A."/>
            <person name="Swoboda P."/>
            <person name="Sykes S.M."/>
            <person name="Vaughn M."/>
            <person name="Vengrova S."/>
            <person name="Yoder R."/>
            <person name="Zeng Q."/>
            <person name="Allshire R."/>
            <person name="Baulcombe D."/>
            <person name="Birren B.W."/>
            <person name="Brown W."/>
            <person name="Ekwall K."/>
            <person name="Kellis M."/>
            <person name="Leatherwood J."/>
            <person name="Levin H."/>
            <person name="Margalit H."/>
            <person name="Martienssen R."/>
            <person name="Nieduszynski C.A."/>
            <person name="Spatafora J.W."/>
            <person name="Friedman N."/>
            <person name="Dalgaard J.Z."/>
            <person name="Baumann P."/>
            <person name="Niki H."/>
            <person name="Regev A."/>
            <person name="Nusbaum C."/>
        </authorList>
    </citation>
    <scope>NUCLEOTIDE SEQUENCE [LARGE SCALE GENOMIC DNA]</scope>
    <source>
        <strain evidence="4">yFS286</strain>
    </source>
</reference>
<feature type="compositionally biased region" description="Polar residues" evidence="1">
    <location>
        <begin position="352"/>
        <end position="372"/>
    </location>
</feature>
<sequence length="914" mass="102028">MSIHTSSLQNDERDTNISSPIEEKYSFSASHLPFHQLQRASVRYHNGDYSSNPPFSPKHQRLHVNLDPSNSHEPLAAARASVSSSSEHLQIINRRKNQFGVSASDRYSKNHNSFLESSSRKSGFVSNAAAIAASRLSSSQSLTTRTSSKRTPTKAFPLTWRQHEKKTITSRSGVKDPLVNAKVLSNSVSSTDQKIDETKSQQKPIGYTANSHSFLNTQDTTVKNKHHIRKTTMSSVSKSLDHTSGASKSAYKYPKLNLEFGKNAELFGDNTNSNEARNVLHQSNNDIESKEGNPFLNSSFVRKAAKISSTISRSESNDDMNKSKDERSLLNANIFQRSMHRNLNEKILPSKAVNSETQASNDRSSNNLNTLSIRPSVRNAAVIASNTFQGSKDSTGHISQYSTLPPKELISKTKDIEVSKSMPFTASVGTFLSSPMKRIQPQNHSSIPNTLPLAAARKIAMSAKHSLQRLKDSHFNRSNSLFFAFHAASQVSGVNVETAYNKSTSHYNFNSSAHIAANQAVNEKKDIPLRLSLSSDPTTTVPITTQNKDVAALFDTSIPNRSPHGHSSPLSNRLISTSEDVFYDAADDENALDPFPTALEALCDSSHNTEESSKTLAVGEIDRLGNYTDTESSEERPSNLTEKAISTFKNSLLNFSNDTAKALKWRLSGVLQPEKVVAPSLFYLHREALDSSSAVHAAAIADRSFPVIQEKPPPLKTKALKKPSPHTLRRPSRKKRFFSKRSNGRFRNAKVSKISKNIDIPRFVIDENRRKVYEGLWAANKGYLLRGTDVAYPENYICDIVVRELWSRCGAPTSVLAYIYSLVDRSHIHMLNREEFIVGMFLIDQYLTGRKLPLKVPDSVWISSKRMGEMLWRLEQLQKKTRTKKNRFKRKVYKGLKWEIGSDHEEKGEEGTAT</sequence>
<accession>S9Q3I5</accession>
<dbReference type="Gene3D" id="1.10.238.10">
    <property type="entry name" value="EF-hand"/>
    <property type="match status" value="1"/>
</dbReference>
<protein>
    <submittedName>
        <fullName evidence="3">ENTH/VHS domain-containing protein</fullName>
    </submittedName>
</protein>
<keyword evidence="4" id="KW-1185">Reference proteome</keyword>